<evidence type="ECO:0000259" key="4">
    <source>
        <dbReference type="Pfam" id="PF13458"/>
    </source>
</evidence>
<dbReference type="EMBL" id="JAGQDE010000010">
    <property type="protein sequence ID" value="MBQ0959810.1"/>
    <property type="molecule type" value="Genomic_DNA"/>
</dbReference>
<proteinExistence type="inferred from homology"/>
<dbReference type="Gene3D" id="3.40.50.2300">
    <property type="match status" value="2"/>
</dbReference>
<dbReference type="PANTHER" id="PTHR30483:SF38">
    <property type="entry name" value="BLR7848 PROTEIN"/>
    <property type="match status" value="1"/>
</dbReference>
<gene>
    <name evidence="5" type="ORF">KAK06_12735</name>
</gene>
<keyword evidence="2 3" id="KW-0732">Signal</keyword>
<keyword evidence="6" id="KW-1185">Reference proteome</keyword>
<sequence length="379" mass="39669">MNTPRPLVRLMLAALTLSGSAAQADITIGVSLPLTGAASSLGIPMANQIKLFPEQIGGEKLKIVIADDATDPAKGAQNAKRFTEEGADLVVGSVVTPIAAAMAQHLNEAQVPQYALGPFANLPGKDGWSFRMVHAPELMAQAVMAHLRKSGVKTLGFLGYADAYGEGWLTEMNKLLAQPGAPTLVAVERFARTDSSVAAQALKLASTTPDAILVVASGGGAALPQRALAERAYKGRIYQTHAAASRDFLRLAGKDAEGAYVVAAPGIVPEQLPAGHVSKPLAQDFVKGYEGAYGAGTRAIYSASVYDVQLVLQMVIPKALKLGKPGTPAFRTALRDLTEQLGPQPVANGVLNFSKDNHWAYGPASPVMLRVAGGDWKVD</sequence>
<dbReference type="Proteomes" id="UP000678374">
    <property type="component" value="Unassembled WGS sequence"/>
</dbReference>
<dbReference type="CDD" id="cd06333">
    <property type="entry name" value="PBP1_ABC_RPA1789-like"/>
    <property type="match status" value="1"/>
</dbReference>
<evidence type="ECO:0000256" key="1">
    <source>
        <dbReference type="ARBA" id="ARBA00010062"/>
    </source>
</evidence>
<feature type="chain" id="PRO_5037301999" evidence="3">
    <location>
        <begin position="25"/>
        <end position="379"/>
    </location>
</feature>
<dbReference type="Pfam" id="PF13458">
    <property type="entry name" value="Peripla_BP_6"/>
    <property type="match status" value="1"/>
</dbReference>
<dbReference type="AlphaFoldDB" id="A0A940YGQ6"/>
<name>A0A940YGQ6_9BURK</name>
<comment type="similarity">
    <text evidence="1">Belongs to the leucine-binding protein family.</text>
</comment>
<feature type="signal peptide" evidence="3">
    <location>
        <begin position="1"/>
        <end position="24"/>
    </location>
</feature>
<dbReference type="PANTHER" id="PTHR30483">
    <property type="entry name" value="LEUCINE-SPECIFIC-BINDING PROTEIN"/>
    <property type="match status" value="1"/>
</dbReference>
<evidence type="ECO:0000256" key="3">
    <source>
        <dbReference type="SAM" id="SignalP"/>
    </source>
</evidence>
<accession>A0A940YGQ6</accession>
<dbReference type="RefSeq" id="WP_210802488.1">
    <property type="nucleotide sequence ID" value="NZ_JAGQDE010000010.1"/>
</dbReference>
<dbReference type="InterPro" id="IPR028081">
    <property type="entry name" value="Leu-bd"/>
</dbReference>
<protein>
    <submittedName>
        <fullName evidence="5">ABC transporter substrate-binding protein</fullName>
    </submittedName>
</protein>
<evidence type="ECO:0000313" key="5">
    <source>
        <dbReference type="EMBL" id="MBQ0959810.1"/>
    </source>
</evidence>
<organism evidence="5 6">
    <name type="scientific">Ideonella aquatica</name>
    <dbReference type="NCBI Taxonomy" id="2824119"/>
    <lineage>
        <taxon>Bacteria</taxon>
        <taxon>Pseudomonadati</taxon>
        <taxon>Pseudomonadota</taxon>
        <taxon>Betaproteobacteria</taxon>
        <taxon>Burkholderiales</taxon>
        <taxon>Sphaerotilaceae</taxon>
        <taxon>Ideonella</taxon>
    </lineage>
</organism>
<dbReference type="InterPro" id="IPR051010">
    <property type="entry name" value="BCAA_transport"/>
</dbReference>
<dbReference type="SUPFAM" id="SSF53822">
    <property type="entry name" value="Periplasmic binding protein-like I"/>
    <property type="match status" value="1"/>
</dbReference>
<evidence type="ECO:0000256" key="2">
    <source>
        <dbReference type="ARBA" id="ARBA00022729"/>
    </source>
</evidence>
<comment type="caution">
    <text evidence="5">The sequence shown here is derived from an EMBL/GenBank/DDBJ whole genome shotgun (WGS) entry which is preliminary data.</text>
</comment>
<dbReference type="InterPro" id="IPR028082">
    <property type="entry name" value="Peripla_BP_I"/>
</dbReference>
<evidence type="ECO:0000313" key="6">
    <source>
        <dbReference type="Proteomes" id="UP000678374"/>
    </source>
</evidence>
<feature type="domain" description="Leucine-binding protein" evidence="4">
    <location>
        <begin position="26"/>
        <end position="356"/>
    </location>
</feature>
<reference evidence="5" key="1">
    <citation type="submission" date="2021-04" db="EMBL/GenBank/DDBJ databases">
        <title>The genome sequence of Ideonella sp. 4Y11.</title>
        <authorList>
            <person name="Liu Y."/>
        </authorList>
    </citation>
    <scope>NUCLEOTIDE SEQUENCE</scope>
    <source>
        <strain evidence="5">4Y11</strain>
    </source>
</reference>